<dbReference type="Pfam" id="PF13028">
    <property type="entry name" value="DUF3889"/>
    <property type="match status" value="1"/>
</dbReference>
<feature type="chain" id="PRO_5045839086" evidence="1">
    <location>
        <begin position="22"/>
        <end position="114"/>
    </location>
</feature>
<sequence length="114" mass="13055">MKKTMILTAALLILTVCRTHAASAEPDYAKWGRLAVKETIKRYHADIVDYKHLGRRTEQAGVLSESFRLIVDKGNRKLGVKVSIWFDRKTEKVIMIRFTEDGKPAKQAAHYKII</sequence>
<dbReference type="RefSeq" id="WP_210041051.1">
    <property type="nucleotide sequence ID" value="NZ_JBHLVU010000002.1"/>
</dbReference>
<comment type="caution">
    <text evidence="2">The sequence shown here is derived from an EMBL/GenBank/DDBJ whole genome shotgun (WGS) entry which is preliminary data.</text>
</comment>
<name>A0ABS7BYU1_9BACL</name>
<evidence type="ECO:0000313" key="3">
    <source>
        <dbReference type="Proteomes" id="UP001519887"/>
    </source>
</evidence>
<evidence type="ECO:0000313" key="2">
    <source>
        <dbReference type="EMBL" id="MBW7453806.1"/>
    </source>
</evidence>
<feature type="signal peptide" evidence="1">
    <location>
        <begin position="1"/>
        <end position="21"/>
    </location>
</feature>
<keyword evidence="3" id="KW-1185">Reference proteome</keyword>
<dbReference type="Gene3D" id="3.10.450.390">
    <property type="entry name" value="Protein of unknown function DUF3889"/>
    <property type="match status" value="1"/>
</dbReference>
<dbReference type="Proteomes" id="UP001519887">
    <property type="component" value="Unassembled WGS sequence"/>
</dbReference>
<keyword evidence="1" id="KW-0732">Signal</keyword>
<dbReference type="EMBL" id="JAHZIK010000117">
    <property type="protein sequence ID" value="MBW7453806.1"/>
    <property type="molecule type" value="Genomic_DNA"/>
</dbReference>
<proteinExistence type="predicted"/>
<organism evidence="2 3">
    <name type="scientific">Paenibacillus sepulcri</name>
    <dbReference type="NCBI Taxonomy" id="359917"/>
    <lineage>
        <taxon>Bacteria</taxon>
        <taxon>Bacillati</taxon>
        <taxon>Bacillota</taxon>
        <taxon>Bacilli</taxon>
        <taxon>Bacillales</taxon>
        <taxon>Paenibacillaceae</taxon>
        <taxon>Paenibacillus</taxon>
    </lineage>
</organism>
<gene>
    <name evidence="2" type="ORF">K0U00_07130</name>
</gene>
<dbReference type="InterPro" id="IPR024987">
    <property type="entry name" value="DUF3889"/>
</dbReference>
<evidence type="ECO:0000256" key="1">
    <source>
        <dbReference type="SAM" id="SignalP"/>
    </source>
</evidence>
<protein>
    <submittedName>
        <fullName evidence="2">YqzG/YhdC family protein</fullName>
    </submittedName>
</protein>
<accession>A0ABS7BYU1</accession>
<reference evidence="2 3" key="1">
    <citation type="submission" date="2021-07" db="EMBL/GenBank/DDBJ databases">
        <title>Paenibacillus radiodurans sp. nov., isolated from the southeastern edge of Tengger Desert.</title>
        <authorList>
            <person name="Zhang G."/>
        </authorList>
    </citation>
    <scope>NUCLEOTIDE SEQUENCE [LARGE SCALE GENOMIC DNA]</scope>
    <source>
        <strain evidence="2 3">CCM 7311</strain>
    </source>
</reference>